<dbReference type="Proteomes" id="UP000310200">
    <property type="component" value="Unassembled WGS sequence"/>
</dbReference>
<dbReference type="EMBL" id="QBLH01003515">
    <property type="protein sequence ID" value="TGZ37769.1"/>
    <property type="molecule type" value="Genomic_DNA"/>
</dbReference>
<dbReference type="AlphaFoldDB" id="A0A4S2JSK7"/>
<sequence length="220" mass="24766">MGMKERECKPYNEGREHGEDEKRDKRRGERKKRGVRGKKGEGKEGIDRALGFDEDNGINTGCRKSEGWKKVGYAKSGGISSRTMRMEIPPDGVRSSIVGGVKSDKEGKTLARRSQARMEVCDEGGVDKKRDTADAVKRIKTEVLPRQGWRYRRHDRGDRDRSIAGALQPDEESKRESEREREREGRRLKGEEEGSGRGWGGLRLANPRHHSPLGLAGSLL</sequence>
<name>A0A4S2JSK7_9HYME</name>
<reference evidence="2 3" key="1">
    <citation type="journal article" date="2019" name="Philos. Trans. R. Soc. Lond., B, Biol. Sci.">
        <title>Ant behaviour and brain gene expression of defending hosts depend on the ecological success of the intruding social parasite.</title>
        <authorList>
            <person name="Kaur R."/>
            <person name="Stoldt M."/>
            <person name="Jongepier E."/>
            <person name="Feldmeyer B."/>
            <person name="Menzel F."/>
            <person name="Bornberg-Bauer E."/>
            <person name="Foitzik S."/>
        </authorList>
    </citation>
    <scope>NUCLEOTIDE SEQUENCE [LARGE SCALE GENOMIC DNA]</scope>
    <source>
        <tissue evidence="2">Whole body</tissue>
    </source>
</reference>
<feature type="compositionally biased region" description="Basic and acidic residues" evidence="1">
    <location>
        <begin position="38"/>
        <end position="51"/>
    </location>
</feature>
<organism evidence="2 3">
    <name type="scientific">Temnothorax longispinosus</name>
    <dbReference type="NCBI Taxonomy" id="300112"/>
    <lineage>
        <taxon>Eukaryota</taxon>
        <taxon>Metazoa</taxon>
        <taxon>Ecdysozoa</taxon>
        <taxon>Arthropoda</taxon>
        <taxon>Hexapoda</taxon>
        <taxon>Insecta</taxon>
        <taxon>Pterygota</taxon>
        <taxon>Neoptera</taxon>
        <taxon>Endopterygota</taxon>
        <taxon>Hymenoptera</taxon>
        <taxon>Apocrita</taxon>
        <taxon>Aculeata</taxon>
        <taxon>Formicoidea</taxon>
        <taxon>Formicidae</taxon>
        <taxon>Myrmicinae</taxon>
        <taxon>Temnothorax</taxon>
    </lineage>
</organism>
<feature type="region of interest" description="Disordered" evidence="1">
    <location>
        <begin position="82"/>
        <end position="116"/>
    </location>
</feature>
<feature type="compositionally biased region" description="Basic residues" evidence="1">
    <location>
        <begin position="28"/>
        <end position="37"/>
    </location>
</feature>
<feature type="compositionally biased region" description="Basic and acidic residues" evidence="1">
    <location>
        <begin position="1"/>
        <end position="27"/>
    </location>
</feature>
<keyword evidence="3" id="KW-1185">Reference proteome</keyword>
<feature type="region of interest" description="Disordered" evidence="1">
    <location>
        <begin position="1"/>
        <end position="64"/>
    </location>
</feature>
<feature type="region of interest" description="Disordered" evidence="1">
    <location>
        <begin position="145"/>
        <end position="220"/>
    </location>
</feature>
<accession>A0A4S2JSK7</accession>
<evidence type="ECO:0000256" key="1">
    <source>
        <dbReference type="SAM" id="MobiDB-lite"/>
    </source>
</evidence>
<evidence type="ECO:0000313" key="3">
    <source>
        <dbReference type="Proteomes" id="UP000310200"/>
    </source>
</evidence>
<feature type="compositionally biased region" description="Basic and acidic residues" evidence="1">
    <location>
        <begin position="171"/>
        <end position="195"/>
    </location>
</feature>
<proteinExistence type="predicted"/>
<gene>
    <name evidence="2" type="ORF">DBV15_10172</name>
</gene>
<comment type="caution">
    <text evidence="2">The sequence shown here is derived from an EMBL/GenBank/DDBJ whole genome shotgun (WGS) entry which is preliminary data.</text>
</comment>
<evidence type="ECO:0000313" key="2">
    <source>
        <dbReference type="EMBL" id="TGZ37769.1"/>
    </source>
</evidence>
<protein>
    <submittedName>
        <fullName evidence="2">Uncharacterized protein</fullName>
    </submittedName>
</protein>